<evidence type="ECO:0000256" key="2">
    <source>
        <dbReference type="ARBA" id="ARBA00022801"/>
    </source>
</evidence>
<dbReference type="SUPFAM" id="SSF55811">
    <property type="entry name" value="Nudix"/>
    <property type="match status" value="1"/>
</dbReference>
<feature type="domain" description="Nudix hydrolase" evidence="4">
    <location>
        <begin position="4"/>
        <end position="135"/>
    </location>
</feature>
<evidence type="ECO:0000313" key="6">
    <source>
        <dbReference type="Proteomes" id="UP000782843"/>
    </source>
</evidence>
<dbReference type="AlphaFoldDB" id="A0A955L390"/>
<accession>A0A955L390</accession>
<evidence type="ECO:0000313" key="5">
    <source>
        <dbReference type="EMBL" id="MCA9381916.1"/>
    </source>
</evidence>
<dbReference type="InterPro" id="IPR015797">
    <property type="entry name" value="NUDIX_hydrolase-like_dom_sf"/>
</dbReference>
<dbReference type="PANTHER" id="PTHR43046">
    <property type="entry name" value="GDP-MANNOSE MANNOSYL HYDROLASE"/>
    <property type="match status" value="1"/>
</dbReference>
<keyword evidence="2 5" id="KW-0378">Hydrolase</keyword>
<dbReference type="PROSITE" id="PS51462">
    <property type="entry name" value="NUDIX"/>
    <property type="match status" value="1"/>
</dbReference>
<protein>
    <submittedName>
        <fullName evidence="5">NUDIX hydrolase</fullName>
    </submittedName>
</protein>
<dbReference type="InterPro" id="IPR000086">
    <property type="entry name" value="NUDIX_hydrolase_dom"/>
</dbReference>
<proteinExistence type="predicted"/>
<reference evidence="5" key="1">
    <citation type="submission" date="2020-04" db="EMBL/GenBank/DDBJ databases">
        <authorList>
            <person name="Zhang T."/>
        </authorList>
    </citation>
    <scope>NUCLEOTIDE SEQUENCE</scope>
    <source>
        <strain evidence="5">HKST-UBA10</strain>
    </source>
</reference>
<dbReference type="EMBL" id="JAGQLG010000026">
    <property type="protein sequence ID" value="MCA9381916.1"/>
    <property type="molecule type" value="Genomic_DNA"/>
</dbReference>
<comment type="cofactor">
    <cofactor evidence="1">
        <name>Mg(2+)</name>
        <dbReference type="ChEBI" id="CHEBI:18420"/>
    </cofactor>
</comment>
<dbReference type="Gene3D" id="3.90.79.10">
    <property type="entry name" value="Nucleoside Triphosphate Pyrophosphohydrolase"/>
    <property type="match status" value="1"/>
</dbReference>
<name>A0A955L390_9BACT</name>
<dbReference type="Proteomes" id="UP000782843">
    <property type="component" value="Unassembled WGS sequence"/>
</dbReference>
<dbReference type="Pfam" id="PF00293">
    <property type="entry name" value="NUDIX"/>
    <property type="match status" value="1"/>
</dbReference>
<comment type="caution">
    <text evidence="5">The sequence shown here is derived from an EMBL/GenBank/DDBJ whole genome shotgun (WGS) entry which is preliminary data.</text>
</comment>
<evidence type="ECO:0000256" key="1">
    <source>
        <dbReference type="ARBA" id="ARBA00001946"/>
    </source>
</evidence>
<dbReference type="GO" id="GO:0016787">
    <property type="term" value="F:hydrolase activity"/>
    <property type="evidence" value="ECO:0007669"/>
    <property type="project" value="UniProtKB-KW"/>
</dbReference>
<organism evidence="5 6">
    <name type="scientific">Candidatus Dojkabacteria bacterium</name>
    <dbReference type="NCBI Taxonomy" id="2099670"/>
    <lineage>
        <taxon>Bacteria</taxon>
        <taxon>Candidatus Dojkabacteria</taxon>
    </lineage>
</organism>
<keyword evidence="3" id="KW-0460">Magnesium</keyword>
<evidence type="ECO:0000259" key="4">
    <source>
        <dbReference type="PROSITE" id="PS51462"/>
    </source>
</evidence>
<evidence type="ECO:0000256" key="3">
    <source>
        <dbReference type="ARBA" id="ARBA00022842"/>
    </source>
</evidence>
<reference evidence="5" key="2">
    <citation type="journal article" date="2021" name="Microbiome">
        <title>Successional dynamics and alternative stable states in a saline activated sludge microbial community over 9 years.</title>
        <authorList>
            <person name="Wang Y."/>
            <person name="Ye J."/>
            <person name="Ju F."/>
            <person name="Liu L."/>
            <person name="Boyd J.A."/>
            <person name="Deng Y."/>
            <person name="Parks D.H."/>
            <person name="Jiang X."/>
            <person name="Yin X."/>
            <person name="Woodcroft B.J."/>
            <person name="Tyson G.W."/>
            <person name="Hugenholtz P."/>
            <person name="Polz M.F."/>
            <person name="Zhang T."/>
        </authorList>
    </citation>
    <scope>NUCLEOTIDE SEQUENCE</scope>
    <source>
        <strain evidence="5">HKST-UBA10</strain>
    </source>
</reference>
<sequence length="144" mass="16731">MSETITLQVGVKVALRGQDGRFLLLHRSSEKYPDIDGRWDLVGGRINPGKDLFTNLQREVREETKLNLDAEPVLIAAQDILRTKGRHVVRLTFIGRIEGEPILDEEHDEYRWFTFDELESLPESELDIYVRDLINRGLFKKPKD</sequence>
<dbReference type="PANTHER" id="PTHR43046:SF12">
    <property type="entry name" value="GDP-MANNOSE MANNOSYL HYDROLASE"/>
    <property type="match status" value="1"/>
</dbReference>
<gene>
    <name evidence="5" type="ORF">KC660_00735</name>
</gene>